<keyword evidence="10" id="KW-1185">Reference proteome</keyword>
<dbReference type="Pfam" id="PF00145">
    <property type="entry name" value="DNA_methylase"/>
    <property type="match status" value="1"/>
</dbReference>
<evidence type="ECO:0000256" key="2">
    <source>
        <dbReference type="ARBA" id="ARBA00022679"/>
    </source>
</evidence>
<evidence type="ECO:0000256" key="8">
    <source>
        <dbReference type="RuleBase" id="RU000417"/>
    </source>
</evidence>
<evidence type="ECO:0000313" key="9">
    <source>
        <dbReference type="EMBL" id="EKU83891.1"/>
    </source>
</evidence>
<dbReference type="RefSeq" id="WP_005664566.1">
    <property type="nucleotide sequence ID" value="NZ_JH992922.1"/>
</dbReference>
<dbReference type="InterPro" id="IPR050390">
    <property type="entry name" value="C5-Methyltransferase"/>
</dbReference>
<dbReference type="eggNOG" id="COG0270">
    <property type="taxonomic scope" value="Bacteria"/>
</dbReference>
<gene>
    <name evidence="9" type="ORF">HMPREF9710_01070</name>
</gene>
<keyword evidence="3 6" id="KW-0949">S-adenosyl-L-methionine</keyword>
<dbReference type="GO" id="GO:0003886">
    <property type="term" value="F:DNA (cytosine-5-)-methyltransferase activity"/>
    <property type="evidence" value="ECO:0007669"/>
    <property type="project" value="UniProtKB-EC"/>
</dbReference>
<evidence type="ECO:0000256" key="7">
    <source>
        <dbReference type="RuleBase" id="RU000416"/>
    </source>
</evidence>
<protein>
    <recommendedName>
        <fullName evidence="8">Cytosine-specific methyltransferase</fullName>
        <ecNumber evidence="8">2.1.1.37</ecNumber>
    </recommendedName>
</protein>
<dbReference type="Gene3D" id="3.90.120.10">
    <property type="entry name" value="DNA Methylase, subunit A, domain 2"/>
    <property type="match status" value="1"/>
</dbReference>
<evidence type="ECO:0000313" key="10">
    <source>
        <dbReference type="Proteomes" id="UP000009874"/>
    </source>
</evidence>
<proteinExistence type="inferred from homology"/>
<comment type="caution">
    <text evidence="9">The sequence shown here is derived from an EMBL/GenBank/DDBJ whole genome shotgun (WGS) entry which is preliminary data.</text>
</comment>
<organism evidence="9 10">
    <name type="scientific">Massilia timonae CCUG 45783</name>
    <dbReference type="NCBI Taxonomy" id="883126"/>
    <lineage>
        <taxon>Bacteria</taxon>
        <taxon>Pseudomonadati</taxon>
        <taxon>Pseudomonadota</taxon>
        <taxon>Betaproteobacteria</taxon>
        <taxon>Burkholderiales</taxon>
        <taxon>Oxalobacteraceae</taxon>
        <taxon>Telluria group</taxon>
        <taxon>Massilia</taxon>
    </lineage>
</organism>
<dbReference type="InterPro" id="IPR001525">
    <property type="entry name" value="C5_MeTfrase"/>
</dbReference>
<evidence type="ECO:0000256" key="4">
    <source>
        <dbReference type="ARBA" id="ARBA00022747"/>
    </source>
</evidence>
<evidence type="ECO:0000256" key="6">
    <source>
        <dbReference type="PROSITE-ProRule" id="PRU01016"/>
    </source>
</evidence>
<dbReference type="Gene3D" id="3.40.50.150">
    <property type="entry name" value="Vaccinia Virus protein VP39"/>
    <property type="match status" value="1"/>
</dbReference>
<dbReference type="CDD" id="cd00315">
    <property type="entry name" value="Cyt_C5_DNA_methylase"/>
    <property type="match status" value="1"/>
</dbReference>
<accession>K9DKV1</accession>
<dbReference type="PANTHER" id="PTHR10629:SF52">
    <property type="entry name" value="DNA (CYTOSINE-5)-METHYLTRANSFERASE 1"/>
    <property type="match status" value="1"/>
</dbReference>
<feature type="active site" evidence="6">
    <location>
        <position position="76"/>
    </location>
</feature>
<evidence type="ECO:0000256" key="5">
    <source>
        <dbReference type="ARBA" id="ARBA00047422"/>
    </source>
</evidence>
<dbReference type="HOGENOM" id="CLU_006958_2_1_4"/>
<name>K9DKV1_9BURK</name>
<evidence type="ECO:0000256" key="3">
    <source>
        <dbReference type="ARBA" id="ARBA00022691"/>
    </source>
</evidence>
<dbReference type="GO" id="GO:0032259">
    <property type="term" value="P:methylation"/>
    <property type="evidence" value="ECO:0007669"/>
    <property type="project" value="UniProtKB-KW"/>
</dbReference>
<dbReference type="EC" id="2.1.1.37" evidence="8"/>
<dbReference type="InterPro" id="IPR018117">
    <property type="entry name" value="C5_DNA_meth_AS"/>
</dbReference>
<dbReference type="InterPro" id="IPR029063">
    <property type="entry name" value="SAM-dependent_MTases_sf"/>
</dbReference>
<comment type="similarity">
    <text evidence="6 7">Belongs to the class I-like SAM-binding methyltransferase superfamily. C5-methyltransferase family.</text>
</comment>
<dbReference type="Proteomes" id="UP000009874">
    <property type="component" value="Unassembled WGS sequence"/>
</dbReference>
<dbReference type="AlphaFoldDB" id="K9DKV1"/>
<dbReference type="NCBIfam" id="TIGR00675">
    <property type="entry name" value="dcm"/>
    <property type="match status" value="1"/>
</dbReference>
<dbReference type="PROSITE" id="PS00095">
    <property type="entry name" value="C5_MTASE_2"/>
    <property type="match status" value="1"/>
</dbReference>
<dbReference type="InterPro" id="IPR031303">
    <property type="entry name" value="C5_meth_CS"/>
</dbReference>
<reference evidence="9 10" key="1">
    <citation type="submission" date="2012-09" db="EMBL/GenBank/DDBJ databases">
        <title>The Genome Sequence of Massilia timonae CCUG 45783.</title>
        <authorList>
            <consortium name="The Broad Institute Genome Sequencing Platform"/>
            <person name="Earl A."/>
            <person name="Ward D."/>
            <person name="Feldgarden M."/>
            <person name="Gevers D."/>
            <person name="Huys G."/>
            <person name="Walker B."/>
            <person name="Young S.K."/>
            <person name="Zeng Q."/>
            <person name="Gargeya S."/>
            <person name="Fitzgerald M."/>
            <person name="Haas B."/>
            <person name="Abouelleil A."/>
            <person name="Alvarado L."/>
            <person name="Arachchi H.M."/>
            <person name="Berlin A.M."/>
            <person name="Chapman S.B."/>
            <person name="Goldberg J."/>
            <person name="Griggs A."/>
            <person name="Gujja S."/>
            <person name="Hansen M."/>
            <person name="Howarth C."/>
            <person name="Imamovic A."/>
            <person name="Larimer J."/>
            <person name="McCowen C."/>
            <person name="Montmayeur A."/>
            <person name="Murphy C."/>
            <person name="Neiman D."/>
            <person name="Pearson M."/>
            <person name="Priest M."/>
            <person name="Roberts A."/>
            <person name="Saif S."/>
            <person name="Shea T."/>
            <person name="Sisk P."/>
            <person name="Sykes S."/>
            <person name="Wortman J."/>
            <person name="Nusbaum C."/>
            <person name="Birren B."/>
        </authorList>
    </citation>
    <scope>NUCLEOTIDE SEQUENCE [LARGE SCALE GENOMIC DNA]</scope>
    <source>
        <strain evidence="9 10">CCUG 45783</strain>
    </source>
</reference>
<dbReference type="PANTHER" id="PTHR10629">
    <property type="entry name" value="CYTOSINE-SPECIFIC METHYLTRANSFERASE"/>
    <property type="match status" value="1"/>
</dbReference>
<dbReference type="GO" id="GO:0003677">
    <property type="term" value="F:DNA binding"/>
    <property type="evidence" value="ECO:0007669"/>
    <property type="project" value="TreeGrafter"/>
</dbReference>
<evidence type="ECO:0000256" key="1">
    <source>
        <dbReference type="ARBA" id="ARBA00022603"/>
    </source>
</evidence>
<dbReference type="GO" id="GO:0044027">
    <property type="term" value="P:negative regulation of gene expression via chromosomal CpG island methylation"/>
    <property type="evidence" value="ECO:0007669"/>
    <property type="project" value="TreeGrafter"/>
</dbReference>
<dbReference type="OrthoDB" id="9813719at2"/>
<dbReference type="PROSITE" id="PS00094">
    <property type="entry name" value="C5_MTASE_1"/>
    <property type="match status" value="1"/>
</dbReference>
<keyword evidence="4" id="KW-0680">Restriction system</keyword>
<dbReference type="GO" id="GO:0009307">
    <property type="term" value="P:DNA restriction-modification system"/>
    <property type="evidence" value="ECO:0007669"/>
    <property type="project" value="UniProtKB-KW"/>
</dbReference>
<dbReference type="SUPFAM" id="SSF53335">
    <property type="entry name" value="S-adenosyl-L-methionine-dependent methyltransferases"/>
    <property type="match status" value="1"/>
</dbReference>
<dbReference type="EMBL" id="AGZI01000009">
    <property type="protein sequence ID" value="EKU83891.1"/>
    <property type="molecule type" value="Genomic_DNA"/>
</dbReference>
<keyword evidence="2 6" id="KW-0808">Transferase</keyword>
<sequence length="328" mass="35290">MKKPTSVDLFCGAGGLSLGLELAGWKTKVAADFDAQACATYKRNFPDTDVHQGDVRSVDWTRLRGKIDLVAGGPPCQPFSVAGNQKAADDIRDMLPEFVRAVAEIRPKLVLMENVAGLASSRHETYLNEKLAIISELGYEVEFKVLNSAQFGVPQERNRVIVIGVDRSIPKFPSPTHGTKQRPYKSAREAILNAPADVPNSAIVTYAKSPILRPSPWAGMLVNGGGRPINLDAPSQTIPASAGGNRTHIVDETGILLNYHSHLLSGGNVKSGIVEGVRRLTVKESAALQSFPSDFEFLGPRSAQYRQIGNAVPPLLAHAVGKALLRSL</sequence>
<dbReference type="PROSITE" id="PS51679">
    <property type="entry name" value="SAM_MT_C5"/>
    <property type="match status" value="1"/>
</dbReference>
<keyword evidence="1 6" id="KW-0489">Methyltransferase</keyword>
<dbReference type="PRINTS" id="PR00105">
    <property type="entry name" value="C5METTRFRASE"/>
</dbReference>
<comment type="catalytic activity">
    <reaction evidence="5 8">
        <text>a 2'-deoxycytidine in DNA + S-adenosyl-L-methionine = a 5-methyl-2'-deoxycytidine in DNA + S-adenosyl-L-homocysteine + H(+)</text>
        <dbReference type="Rhea" id="RHEA:13681"/>
        <dbReference type="Rhea" id="RHEA-COMP:11369"/>
        <dbReference type="Rhea" id="RHEA-COMP:11370"/>
        <dbReference type="ChEBI" id="CHEBI:15378"/>
        <dbReference type="ChEBI" id="CHEBI:57856"/>
        <dbReference type="ChEBI" id="CHEBI:59789"/>
        <dbReference type="ChEBI" id="CHEBI:85452"/>
        <dbReference type="ChEBI" id="CHEBI:85454"/>
        <dbReference type="EC" id="2.1.1.37"/>
    </reaction>
</comment>